<gene>
    <name evidence="1" type="ORF">AAIG39_23390</name>
</gene>
<evidence type="ECO:0000313" key="2">
    <source>
        <dbReference type="Proteomes" id="UP001411173"/>
    </source>
</evidence>
<evidence type="ECO:0008006" key="3">
    <source>
        <dbReference type="Google" id="ProtNLM"/>
    </source>
</evidence>
<comment type="caution">
    <text evidence="1">The sequence shown here is derived from an EMBL/GenBank/DDBJ whole genome shotgun (WGS) entry which is preliminary data.</text>
</comment>
<dbReference type="PROSITE" id="PS51257">
    <property type="entry name" value="PROKAR_LIPOPROTEIN"/>
    <property type="match status" value="1"/>
</dbReference>
<protein>
    <recommendedName>
        <fullName evidence="3">Lipoprotein</fullName>
    </recommendedName>
</protein>
<organism evidence="1 2">
    <name type="scientific">Phytobacter palmae</name>
    <dbReference type="NCBI Taxonomy" id="1855371"/>
    <lineage>
        <taxon>Bacteria</taxon>
        <taxon>Pseudomonadati</taxon>
        <taxon>Pseudomonadota</taxon>
        <taxon>Gammaproteobacteria</taxon>
        <taxon>Enterobacterales</taxon>
        <taxon>Enterobacteriaceae</taxon>
        <taxon>Phytobacter</taxon>
    </lineage>
</organism>
<dbReference type="EMBL" id="JBCIVJ010000031">
    <property type="protein sequence ID" value="MEN0581921.1"/>
    <property type="molecule type" value="Genomic_DNA"/>
</dbReference>
<reference evidence="1 2" key="1">
    <citation type="submission" date="2024-02" db="EMBL/GenBank/DDBJ databases">
        <title>Whole genome of MDR Enterobacteriaceae from southern Thailand.</title>
        <authorList>
            <person name="Surachat K."/>
        </authorList>
    </citation>
    <scope>NUCLEOTIDE SEQUENCE [LARGE SCALE GENOMIC DNA]</scope>
    <source>
        <strain evidence="1 2">PSU_29</strain>
    </source>
</reference>
<sequence>MKKVIISSFAFLLTSCATQPKDTVNSIGYVYIYSTTSVAIARDRADKLCGSKAYFLDQEYENQKLMQMYHPINNPSIQFNCNLEQAAYSGSTEAKEIKMKTIEAAYKEYYKAQYQLKEVRRKNADPNKYESYTETDPDGAIRSYSFHDNKSCETIVTTDGKAETKCD</sequence>
<dbReference type="RefSeq" id="WP_343194841.1">
    <property type="nucleotide sequence ID" value="NZ_JBCIVJ010000031.1"/>
</dbReference>
<proteinExistence type="predicted"/>
<keyword evidence="2" id="KW-1185">Reference proteome</keyword>
<dbReference type="Proteomes" id="UP001411173">
    <property type="component" value="Unassembled WGS sequence"/>
</dbReference>
<name>A0ABU9VB91_9ENTR</name>
<accession>A0ABU9VB91</accession>
<evidence type="ECO:0000313" key="1">
    <source>
        <dbReference type="EMBL" id="MEN0581921.1"/>
    </source>
</evidence>